<comment type="function">
    <text evidence="4 5 6">Catalyzes the transfer of endogenously produced octanoic acid from octanoyl-acyl-carrier-protein onto the lipoyl domains of lipoate-dependent enzymes. Lipoyl-ACP can also act as a substrate although octanoyl-ACP is likely to be the physiological substrate.</text>
</comment>
<keyword evidence="3 5" id="KW-0012">Acyltransferase</keyword>
<comment type="catalytic activity">
    <reaction evidence="5 6">
        <text>octanoyl-[ACP] + L-lysyl-[protein] = N(6)-octanoyl-L-lysyl-[protein] + holo-[ACP] + H(+)</text>
        <dbReference type="Rhea" id="RHEA:17665"/>
        <dbReference type="Rhea" id="RHEA-COMP:9636"/>
        <dbReference type="Rhea" id="RHEA-COMP:9685"/>
        <dbReference type="Rhea" id="RHEA-COMP:9752"/>
        <dbReference type="Rhea" id="RHEA-COMP:9928"/>
        <dbReference type="ChEBI" id="CHEBI:15378"/>
        <dbReference type="ChEBI" id="CHEBI:29969"/>
        <dbReference type="ChEBI" id="CHEBI:64479"/>
        <dbReference type="ChEBI" id="CHEBI:78463"/>
        <dbReference type="ChEBI" id="CHEBI:78809"/>
        <dbReference type="EC" id="2.3.1.181"/>
    </reaction>
</comment>
<dbReference type="SUPFAM" id="SSF55681">
    <property type="entry name" value="Class II aaRS and biotin synthetases"/>
    <property type="match status" value="1"/>
</dbReference>
<evidence type="ECO:0000256" key="4">
    <source>
        <dbReference type="ARBA" id="ARBA00024732"/>
    </source>
</evidence>
<comment type="subcellular location">
    <subcellularLocation>
        <location evidence="5">Cytoplasm</location>
    </subcellularLocation>
</comment>
<dbReference type="PIRSF" id="PIRSF016262">
    <property type="entry name" value="LPLase"/>
    <property type="match status" value="1"/>
</dbReference>
<feature type="domain" description="BPL/LPL catalytic" evidence="10">
    <location>
        <begin position="31"/>
        <end position="221"/>
    </location>
</feature>
<proteinExistence type="inferred from homology"/>
<dbReference type="Proteomes" id="UP000500938">
    <property type="component" value="Chromosome"/>
</dbReference>
<dbReference type="RefSeq" id="WP_171225470.1">
    <property type="nucleotide sequence ID" value="NZ_CP053085.1"/>
</dbReference>
<dbReference type="GO" id="GO:0009249">
    <property type="term" value="P:protein lipoylation"/>
    <property type="evidence" value="ECO:0007669"/>
    <property type="project" value="InterPro"/>
</dbReference>
<evidence type="ECO:0000313" key="12">
    <source>
        <dbReference type="Proteomes" id="UP000500938"/>
    </source>
</evidence>
<dbReference type="InterPro" id="IPR000544">
    <property type="entry name" value="Octanoyltransferase"/>
</dbReference>
<evidence type="ECO:0000313" key="11">
    <source>
        <dbReference type="EMBL" id="QJR36037.1"/>
    </source>
</evidence>
<evidence type="ECO:0000256" key="8">
    <source>
        <dbReference type="PIRSR" id="PIRSR016262-2"/>
    </source>
</evidence>
<feature type="binding site" evidence="5 8">
    <location>
        <begin position="76"/>
        <end position="83"/>
    </location>
    <ligand>
        <name>substrate</name>
    </ligand>
</feature>
<feature type="site" description="Lowers pKa of active site Cys" evidence="5 9">
    <location>
        <position position="144"/>
    </location>
</feature>
<comment type="miscellaneous">
    <text evidence="5">In the reaction, the free carboxyl group of octanoic acid is attached via an amide linkage to the epsilon-amino group of a specific lysine residue of lipoyl domains of lipoate-dependent enzymes.</text>
</comment>
<evidence type="ECO:0000256" key="2">
    <source>
        <dbReference type="ARBA" id="ARBA00022679"/>
    </source>
</evidence>
<evidence type="ECO:0000259" key="10">
    <source>
        <dbReference type="PROSITE" id="PS51733"/>
    </source>
</evidence>
<dbReference type="HAMAP" id="MF_00013">
    <property type="entry name" value="LipB"/>
    <property type="match status" value="1"/>
</dbReference>
<evidence type="ECO:0000256" key="3">
    <source>
        <dbReference type="ARBA" id="ARBA00023315"/>
    </source>
</evidence>
<dbReference type="CDD" id="cd16444">
    <property type="entry name" value="LipB"/>
    <property type="match status" value="1"/>
</dbReference>
<dbReference type="GO" id="GO:0005737">
    <property type="term" value="C:cytoplasm"/>
    <property type="evidence" value="ECO:0007669"/>
    <property type="project" value="UniProtKB-SubCell"/>
</dbReference>
<dbReference type="Pfam" id="PF21948">
    <property type="entry name" value="LplA-B_cat"/>
    <property type="match status" value="1"/>
</dbReference>
<name>A0A6M4IRB3_9BACT</name>
<keyword evidence="5" id="KW-0963">Cytoplasm</keyword>
<feature type="binding site" evidence="5 8">
    <location>
        <begin position="160"/>
        <end position="162"/>
    </location>
    <ligand>
        <name>substrate</name>
    </ligand>
</feature>
<dbReference type="UniPathway" id="UPA00538">
    <property type="reaction ID" value="UER00592"/>
</dbReference>
<comment type="similarity">
    <text evidence="5 6">Belongs to the LipB family.</text>
</comment>
<feature type="binding site" evidence="5 8">
    <location>
        <begin position="147"/>
        <end position="149"/>
    </location>
    <ligand>
        <name>substrate</name>
    </ligand>
</feature>
<protein>
    <recommendedName>
        <fullName evidence="5 6">Octanoyltransferase</fullName>
        <ecNumber evidence="5 6">2.3.1.181</ecNumber>
    </recommendedName>
    <alternativeName>
        <fullName evidence="5">Lipoate-protein ligase B</fullName>
    </alternativeName>
    <alternativeName>
        <fullName evidence="5">Lipoyl/octanoyl transferase</fullName>
    </alternativeName>
    <alternativeName>
        <fullName evidence="5">Octanoyl-[acyl-carrier-protein]-protein N-octanoyltransferase</fullName>
    </alternativeName>
</protein>
<dbReference type="NCBIfam" id="NF010925">
    <property type="entry name" value="PRK14345.1"/>
    <property type="match status" value="1"/>
</dbReference>
<evidence type="ECO:0000256" key="1">
    <source>
        <dbReference type="ARBA" id="ARBA00004821"/>
    </source>
</evidence>
<reference evidence="11 12" key="1">
    <citation type="submission" date="2020-05" db="EMBL/GenBank/DDBJ databases">
        <title>Complete genome sequence of Gemmatimonas greenlandica TET16.</title>
        <authorList>
            <person name="Zeng Y."/>
        </authorList>
    </citation>
    <scope>NUCLEOTIDE SEQUENCE [LARGE SCALE GENOMIC DNA]</scope>
    <source>
        <strain evidence="11 12">TET16</strain>
    </source>
</reference>
<dbReference type="PANTHER" id="PTHR10993:SF7">
    <property type="entry name" value="LIPOYLTRANSFERASE 2, MITOCHONDRIAL-RELATED"/>
    <property type="match status" value="1"/>
</dbReference>
<dbReference type="Gene3D" id="3.30.930.10">
    <property type="entry name" value="Bira Bifunctional Protein, Domain 2"/>
    <property type="match status" value="1"/>
</dbReference>
<dbReference type="PANTHER" id="PTHR10993">
    <property type="entry name" value="OCTANOYLTRANSFERASE"/>
    <property type="match status" value="1"/>
</dbReference>
<evidence type="ECO:0000256" key="6">
    <source>
        <dbReference type="PIRNR" id="PIRNR016262"/>
    </source>
</evidence>
<evidence type="ECO:0000256" key="9">
    <source>
        <dbReference type="PIRSR" id="PIRSR016262-3"/>
    </source>
</evidence>
<dbReference type="EC" id="2.3.1.181" evidence="5 6"/>
<sequence>MSLYVLDLGLTPYDVAWSLQKRAALARSAGTLDQDLLILVQHPPVVTLGRSTKPGNLLVTPEYLASRGVELRDVERGGDVTIHEPGQLVAYPIIDLKRHKQDLHWYLRQVEESIILALRTFGLETSRVAGLTGVWREDAGERRKLASIGVHARDWVTWHGVALNVENDLSTFDHVVPCGIDQVQMSTVARESAVAGLRTPSLGEVSHAVAGGVASVFGLTPERVTLESLNAMF</sequence>
<dbReference type="NCBIfam" id="TIGR00214">
    <property type="entry name" value="lipB"/>
    <property type="match status" value="1"/>
</dbReference>
<dbReference type="AlphaFoldDB" id="A0A6M4IRB3"/>
<evidence type="ECO:0000256" key="7">
    <source>
        <dbReference type="PIRSR" id="PIRSR016262-1"/>
    </source>
</evidence>
<dbReference type="InterPro" id="IPR045864">
    <property type="entry name" value="aa-tRNA-synth_II/BPL/LPL"/>
</dbReference>
<keyword evidence="12" id="KW-1185">Reference proteome</keyword>
<dbReference type="GO" id="GO:0033819">
    <property type="term" value="F:lipoyl(octanoyl) transferase activity"/>
    <property type="evidence" value="ECO:0007669"/>
    <property type="project" value="UniProtKB-EC"/>
</dbReference>
<dbReference type="PROSITE" id="PS51733">
    <property type="entry name" value="BPL_LPL_CATALYTIC"/>
    <property type="match status" value="1"/>
</dbReference>
<dbReference type="EMBL" id="CP053085">
    <property type="protein sequence ID" value="QJR36037.1"/>
    <property type="molecule type" value="Genomic_DNA"/>
</dbReference>
<dbReference type="KEGG" id="ggr:HKW67_11215"/>
<comment type="pathway">
    <text evidence="1 5 6">Protein modification; protein lipoylation via endogenous pathway; protein N(6)-(lipoyl)lysine from octanoyl-[acyl-carrier-protein]: step 1/2.</text>
</comment>
<gene>
    <name evidence="5 11" type="primary">lipB</name>
    <name evidence="11" type="ORF">HKW67_11215</name>
</gene>
<dbReference type="InterPro" id="IPR004143">
    <property type="entry name" value="BPL_LPL_catalytic"/>
</dbReference>
<keyword evidence="2 5" id="KW-0808">Transferase</keyword>
<organism evidence="11 12">
    <name type="scientific">Gemmatimonas groenlandica</name>
    <dbReference type="NCBI Taxonomy" id="2732249"/>
    <lineage>
        <taxon>Bacteria</taxon>
        <taxon>Pseudomonadati</taxon>
        <taxon>Gemmatimonadota</taxon>
        <taxon>Gemmatimonadia</taxon>
        <taxon>Gemmatimonadales</taxon>
        <taxon>Gemmatimonadaceae</taxon>
        <taxon>Gemmatimonas</taxon>
    </lineage>
</organism>
<evidence type="ECO:0000256" key="5">
    <source>
        <dbReference type="HAMAP-Rule" id="MF_00013"/>
    </source>
</evidence>
<feature type="active site" description="Acyl-thioester intermediate" evidence="5 7">
    <location>
        <position position="178"/>
    </location>
</feature>
<accession>A0A6M4IRB3</accession>